<feature type="chain" id="PRO_5039284645" evidence="1">
    <location>
        <begin position="27"/>
        <end position="319"/>
    </location>
</feature>
<gene>
    <name evidence="2" type="ORF">NWE54_12660</name>
</gene>
<feature type="signal peptide" evidence="1">
    <location>
        <begin position="1"/>
        <end position="26"/>
    </location>
</feature>
<dbReference type="Pfam" id="PF12889">
    <property type="entry name" value="DUF3829"/>
    <property type="match status" value="1"/>
</dbReference>
<dbReference type="InterPro" id="IPR024291">
    <property type="entry name" value="DUF3829"/>
</dbReference>
<evidence type="ECO:0000256" key="1">
    <source>
        <dbReference type="SAM" id="SignalP"/>
    </source>
</evidence>
<dbReference type="AlphaFoldDB" id="A0A9E7ZR87"/>
<evidence type="ECO:0000313" key="2">
    <source>
        <dbReference type="EMBL" id="UZF89573.1"/>
    </source>
</evidence>
<dbReference type="EMBL" id="CP102774">
    <property type="protein sequence ID" value="UZF89573.1"/>
    <property type="molecule type" value="Genomic_DNA"/>
</dbReference>
<organism evidence="2">
    <name type="scientific">Bosea sp. NBC_00436</name>
    <dbReference type="NCBI Taxonomy" id="2969620"/>
    <lineage>
        <taxon>Bacteria</taxon>
        <taxon>Pseudomonadati</taxon>
        <taxon>Pseudomonadota</taxon>
        <taxon>Alphaproteobacteria</taxon>
        <taxon>Hyphomicrobiales</taxon>
        <taxon>Boseaceae</taxon>
        <taxon>Bosea</taxon>
    </lineage>
</organism>
<proteinExistence type="predicted"/>
<reference evidence="2" key="1">
    <citation type="submission" date="2022-08" db="EMBL/GenBank/DDBJ databases">
        <title>Complete Genome Sequences of 2 Bosea sp. soil isolates.</title>
        <authorList>
            <person name="Alvarez Arevalo M."/>
            <person name="Sterndorff E.B."/>
            <person name="Faurdal D."/>
            <person name="Joergensen T.S."/>
            <person name="Weber T."/>
        </authorList>
    </citation>
    <scope>NUCLEOTIDE SEQUENCE</scope>
    <source>
        <strain evidence="2">NBC_00436</strain>
    </source>
</reference>
<keyword evidence="1" id="KW-0732">Signal</keyword>
<sequence>MLTRAFFYGAACATALLLAAPQAGWAQGAATMPAGSTSKAADDDLQAAITKSNAYTGLMNRTLRAIQSWERYGSWVDMKKGPTGKERYITYGLYSLYDVAGEIKKAEEAMAREPKLPAIDETMGRYIKAYQELAPLITKAERYYDRKDYRDDNLAEGQKLHALMVPAAKTFLEERSKLDALMRVYKRGLDQRELASIEQREGKSARWQVRNIMINARAVMDLMPSNESPIVDLKSFNAAVADYAGAVREMDAFKDKEPKGVPFIESQASSWLGKLRDFSDKLAKSKGDVRRGAANDANWIVNNYNTMVSLSETAVRMSR</sequence>
<name>A0A9E7ZR87_9HYPH</name>
<accession>A0A9E7ZR87</accession>
<protein>
    <submittedName>
        <fullName evidence="2">YiiG family protein</fullName>
    </submittedName>
</protein>